<protein>
    <submittedName>
        <fullName evidence="1">Glycosyltransferase, group 1 family protein</fullName>
    </submittedName>
</protein>
<evidence type="ECO:0000313" key="1">
    <source>
        <dbReference type="EMBL" id="CEN48488.1"/>
    </source>
</evidence>
<keyword evidence="2" id="KW-1185">Reference proteome</keyword>
<gene>
    <name evidence="1" type="ORF">CCAND38_60050</name>
</gene>
<evidence type="ECO:0000313" key="2">
    <source>
        <dbReference type="Proteomes" id="UP000045051"/>
    </source>
</evidence>
<name>A0A0B7IEU3_9FLAO</name>
<proteinExistence type="predicted"/>
<dbReference type="AlphaFoldDB" id="A0A0B7IEU3"/>
<dbReference type="EMBL" id="CDOI01000173">
    <property type="protein sequence ID" value="CEN48488.1"/>
    <property type="molecule type" value="Genomic_DNA"/>
</dbReference>
<organism evidence="1 2">
    <name type="scientific">Capnocytophaga canis</name>
    <dbReference type="NCBI Taxonomy" id="1848903"/>
    <lineage>
        <taxon>Bacteria</taxon>
        <taxon>Pseudomonadati</taxon>
        <taxon>Bacteroidota</taxon>
        <taxon>Flavobacteriia</taxon>
        <taxon>Flavobacteriales</taxon>
        <taxon>Flavobacteriaceae</taxon>
        <taxon>Capnocytophaga</taxon>
    </lineage>
</organism>
<keyword evidence="1" id="KW-0808">Transferase</keyword>
<dbReference type="Proteomes" id="UP000045051">
    <property type="component" value="Unassembled WGS sequence"/>
</dbReference>
<dbReference type="GO" id="GO:0016740">
    <property type="term" value="F:transferase activity"/>
    <property type="evidence" value="ECO:0007669"/>
    <property type="project" value="UniProtKB-KW"/>
</dbReference>
<sequence length="424" mass="49332">MKKVLIITYYWKPAGGPGVQRWLTFVKYLRNFGVEPIVYTPENPSYPIVDEKIGEDVPSDIQIIKHPIWEPYGLASFFSKNKTKKMSAGIIPRKKISFVEKMMLWLRGNLFIPDARKFWVKPSVAFLSDFIEKNDIQTIITTSPPHSIHLIGYKLKKKYPDLKWISDFRDPWTTIGYYKDLRLTKWADSKQKYWEKTILNTADTILVTSFKTQKEFSELTKRPIHVITNGYDDMNIQKISLSEKFLVSHIGSLLSDRNPKMLWQVFSELVTENEEFANDFQLCFAGKFSEDVEQEIRAFGLGRYIINRGYITHNEAIELQRSSQILLLIEINSKETESIIPGKLFEYMVSGRPILAIGPKGWDAVQIIRETNTGKSFLYDEHQQLKATICEWYELFKIRSLKTNPIGLAPYHRKKLAQKLADLI</sequence>
<dbReference type="Pfam" id="PF13692">
    <property type="entry name" value="Glyco_trans_1_4"/>
    <property type="match status" value="1"/>
</dbReference>
<dbReference type="Gene3D" id="3.40.50.2000">
    <property type="entry name" value="Glycogen Phosphorylase B"/>
    <property type="match status" value="2"/>
</dbReference>
<dbReference type="SUPFAM" id="SSF53756">
    <property type="entry name" value="UDP-Glycosyltransferase/glycogen phosphorylase"/>
    <property type="match status" value="1"/>
</dbReference>
<reference evidence="1 2" key="1">
    <citation type="submission" date="2015-01" db="EMBL/GenBank/DDBJ databases">
        <authorList>
            <person name="Xiang T."/>
            <person name="Song Y."/>
            <person name="Huang L."/>
            <person name="Wang B."/>
            <person name="Wu P."/>
        </authorList>
    </citation>
    <scope>NUCLEOTIDE SEQUENCE [LARGE SCALE GENOMIC DNA]</scope>
    <source>
        <strain evidence="1 2">CcD38</strain>
    </source>
</reference>
<accession>A0A0B7IEU3</accession>
<dbReference type="RefSeq" id="WP_042344955.1">
    <property type="nucleotide sequence ID" value="NZ_CDOI01000173.1"/>
</dbReference>